<sequence>MSGARFFWRGLAILACSLAVLGAHNTQEGAVKKAVAGRMCTVGGALKGADEALETVVRAVETRADGVEARIESLEQLVEKRAAAGHRRAHAKQGTDKTPMRGNLRKARSRAQDDRHLANGTRDAMRAISRKTLHIAGTRECLGKALATFKNAQRGGQCIATDGAARGTGGTKLPDGWEKEIDCEAEKIALGDANSEETIVTALRRDGCRGIGTNELEPGDSALVSNDRALGALLLIGAKAGQGALALAHGKRGSCAIFRRTAETGAVYSANAATQGEPRGSWGRLWDVRALNGQGMQLAVTQDEKNEISDMSKPAAIKPLLSDIATQLK</sequence>
<dbReference type="VEuPathDB" id="TriTrypDB:TvY486_0023500"/>
<feature type="signal peptide" evidence="2">
    <location>
        <begin position="1"/>
        <end position="22"/>
    </location>
</feature>
<keyword evidence="2" id="KW-0732">Signal</keyword>
<evidence type="ECO:0008006" key="5">
    <source>
        <dbReference type="Google" id="ProtNLM"/>
    </source>
</evidence>
<dbReference type="Proteomes" id="UP000009027">
    <property type="component" value="Unassembled WGS sequence"/>
</dbReference>
<dbReference type="EMBL" id="CAEX01003853">
    <property type="protein sequence ID" value="CCD19640.1"/>
    <property type="molecule type" value="Genomic_DNA"/>
</dbReference>
<feature type="chain" id="PRO_5003389439" description="Trypanosome variant surface glycoprotein A-type N-terminal domain-containing protein" evidence="2">
    <location>
        <begin position="23"/>
        <end position="329"/>
    </location>
</feature>
<name>F9WQ13_TRYVY</name>
<feature type="region of interest" description="Disordered" evidence="1">
    <location>
        <begin position="84"/>
        <end position="117"/>
    </location>
</feature>
<evidence type="ECO:0000313" key="3">
    <source>
        <dbReference type="EMBL" id="CCD19640.1"/>
    </source>
</evidence>
<gene>
    <name evidence="3" type="ORF">TvY486_0023500</name>
</gene>
<accession>F9WQ13</accession>
<feature type="non-terminal residue" evidence="3">
    <location>
        <position position="329"/>
    </location>
</feature>
<keyword evidence="4" id="KW-1185">Reference proteome</keyword>
<evidence type="ECO:0000256" key="2">
    <source>
        <dbReference type="SAM" id="SignalP"/>
    </source>
</evidence>
<evidence type="ECO:0000256" key="1">
    <source>
        <dbReference type="SAM" id="MobiDB-lite"/>
    </source>
</evidence>
<protein>
    <recommendedName>
        <fullName evidence="5">Trypanosome variant surface glycoprotein A-type N-terminal domain-containing protein</fullName>
    </recommendedName>
</protein>
<dbReference type="AlphaFoldDB" id="F9WQ13"/>
<organism evidence="3 4">
    <name type="scientific">Trypanosoma vivax (strain Y486)</name>
    <dbReference type="NCBI Taxonomy" id="1055687"/>
    <lineage>
        <taxon>Eukaryota</taxon>
        <taxon>Discoba</taxon>
        <taxon>Euglenozoa</taxon>
        <taxon>Kinetoplastea</taxon>
        <taxon>Metakinetoplastina</taxon>
        <taxon>Trypanosomatida</taxon>
        <taxon>Trypanosomatidae</taxon>
        <taxon>Trypanosoma</taxon>
        <taxon>Duttonella</taxon>
    </lineage>
</organism>
<proteinExistence type="predicted"/>
<evidence type="ECO:0000313" key="4">
    <source>
        <dbReference type="Proteomes" id="UP000009027"/>
    </source>
</evidence>
<reference evidence="3 4" key="1">
    <citation type="journal article" date="2012" name="Proc. Natl. Acad. Sci. U.S.A.">
        <title>Antigenic diversity is generated by distinct evolutionary mechanisms in African trypanosome species.</title>
        <authorList>
            <person name="Jackson A.P."/>
            <person name="Berry A."/>
            <person name="Aslett M."/>
            <person name="Allison H.C."/>
            <person name="Burton P."/>
            <person name="Vavrova-Anderson J."/>
            <person name="Brown R."/>
            <person name="Browne H."/>
            <person name="Corton N."/>
            <person name="Hauser H."/>
            <person name="Gamble J."/>
            <person name="Gilderthorp R."/>
            <person name="Marcello L."/>
            <person name="McQuillan J."/>
            <person name="Otto T.D."/>
            <person name="Quail M.A."/>
            <person name="Sanders M.J."/>
            <person name="van Tonder A."/>
            <person name="Ginger M.L."/>
            <person name="Field M.C."/>
            <person name="Barry J.D."/>
            <person name="Hertz-Fowler C."/>
            <person name="Berriman M."/>
        </authorList>
    </citation>
    <scope>NUCLEOTIDE SEQUENCE</scope>
    <source>
        <strain evidence="3 4">Y486</strain>
    </source>
</reference>